<protein>
    <submittedName>
        <fullName evidence="1">Uncharacterized protein</fullName>
    </submittedName>
</protein>
<keyword evidence="2" id="KW-1185">Reference proteome</keyword>
<organism evidence="1 2">
    <name type="scientific">Isoptericola cucumis</name>
    <dbReference type="NCBI Taxonomy" id="1776856"/>
    <lineage>
        <taxon>Bacteria</taxon>
        <taxon>Bacillati</taxon>
        <taxon>Actinomycetota</taxon>
        <taxon>Actinomycetes</taxon>
        <taxon>Micrococcales</taxon>
        <taxon>Promicromonosporaceae</taxon>
        <taxon>Isoptericola</taxon>
    </lineage>
</organism>
<sequence length="93" mass="10565">MITREVYVVDVSSTDRFIDERHAHLQIDDLMRVAPRGSSVRLVVGRTWPVFSAAEFMEPAPYWVQLVRDHAVQLEGEVRTVRAWMAALEGVAA</sequence>
<gene>
    <name evidence="1" type="ORF">GCM10007368_13910</name>
</gene>
<comment type="caution">
    <text evidence="1">The sequence shown here is derived from an EMBL/GenBank/DDBJ whole genome shotgun (WGS) entry which is preliminary data.</text>
</comment>
<evidence type="ECO:0000313" key="1">
    <source>
        <dbReference type="EMBL" id="GGI06988.1"/>
    </source>
</evidence>
<name>A0ABQ2B3K8_9MICO</name>
<proteinExistence type="predicted"/>
<reference evidence="2" key="1">
    <citation type="journal article" date="2019" name="Int. J. Syst. Evol. Microbiol.">
        <title>The Global Catalogue of Microorganisms (GCM) 10K type strain sequencing project: providing services to taxonomists for standard genome sequencing and annotation.</title>
        <authorList>
            <consortium name="The Broad Institute Genomics Platform"/>
            <consortium name="The Broad Institute Genome Sequencing Center for Infectious Disease"/>
            <person name="Wu L."/>
            <person name="Ma J."/>
        </authorList>
    </citation>
    <scope>NUCLEOTIDE SEQUENCE [LARGE SCALE GENOMIC DNA]</scope>
    <source>
        <strain evidence="2">CCM 8653</strain>
    </source>
</reference>
<evidence type="ECO:0000313" key="2">
    <source>
        <dbReference type="Proteomes" id="UP000632535"/>
    </source>
</evidence>
<dbReference type="EMBL" id="BMDG01000004">
    <property type="protein sequence ID" value="GGI06988.1"/>
    <property type="molecule type" value="Genomic_DNA"/>
</dbReference>
<accession>A0ABQ2B3K8</accession>
<dbReference type="RefSeq" id="WP_188522943.1">
    <property type="nucleotide sequence ID" value="NZ_BMDG01000004.1"/>
</dbReference>
<dbReference type="Proteomes" id="UP000632535">
    <property type="component" value="Unassembled WGS sequence"/>
</dbReference>